<dbReference type="AlphaFoldDB" id="A0A392UHJ1"/>
<evidence type="ECO:0000313" key="1">
    <source>
        <dbReference type="EMBL" id="MCI73073.1"/>
    </source>
</evidence>
<name>A0A392UHJ1_9FABA</name>
<dbReference type="EMBL" id="LXQA010830800">
    <property type="protein sequence ID" value="MCI73073.1"/>
    <property type="molecule type" value="Genomic_DNA"/>
</dbReference>
<dbReference type="Proteomes" id="UP000265520">
    <property type="component" value="Unassembled WGS sequence"/>
</dbReference>
<keyword evidence="2" id="KW-1185">Reference proteome</keyword>
<protein>
    <submittedName>
        <fullName evidence="1">Uncharacterized protein</fullName>
    </submittedName>
</protein>
<organism evidence="1 2">
    <name type="scientific">Trifolium medium</name>
    <dbReference type="NCBI Taxonomy" id="97028"/>
    <lineage>
        <taxon>Eukaryota</taxon>
        <taxon>Viridiplantae</taxon>
        <taxon>Streptophyta</taxon>
        <taxon>Embryophyta</taxon>
        <taxon>Tracheophyta</taxon>
        <taxon>Spermatophyta</taxon>
        <taxon>Magnoliopsida</taxon>
        <taxon>eudicotyledons</taxon>
        <taxon>Gunneridae</taxon>
        <taxon>Pentapetalae</taxon>
        <taxon>rosids</taxon>
        <taxon>fabids</taxon>
        <taxon>Fabales</taxon>
        <taxon>Fabaceae</taxon>
        <taxon>Papilionoideae</taxon>
        <taxon>50 kb inversion clade</taxon>
        <taxon>NPAAA clade</taxon>
        <taxon>Hologalegina</taxon>
        <taxon>IRL clade</taxon>
        <taxon>Trifolieae</taxon>
        <taxon>Trifolium</taxon>
    </lineage>
</organism>
<sequence>EEWLDRVFIEKASLISVEYDEKYWKRLEIVDGVKSMDLRRMKISRNSHK</sequence>
<accession>A0A392UHJ1</accession>
<proteinExistence type="predicted"/>
<comment type="caution">
    <text evidence="1">The sequence shown here is derived from an EMBL/GenBank/DDBJ whole genome shotgun (WGS) entry which is preliminary data.</text>
</comment>
<feature type="non-terminal residue" evidence="1">
    <location>
        <position position="1"/>
    </location>
</feature>
<reference evidence="1 2" key="1">
    <citation type="journal article" date="2018" name="Front. Plant Sci.">
        <title>Red Clover (Trifolium pratense) and Zigzag Clover (T. medium) - A Picture of Genomic Similarities and Differences.</title>
        <authorList>
            <person name="Dluhosova J."/>
            <person name="Istvanek J."/>
            <person name="Nedelnik J."/>
            <person name="Repkova J."/>
        </authorList>
    </citation>
    <scope>NUCLEOTIDE SEQUENCE [LARGE SCALE GENOMIC DNA]</scope>
    <source>
        <strain evidence="2">cv. 10/8</strain>
        <tissue evidence="1">Leaf</tissue>
    </source>
</reference>
<evidence type="ECO:0000313" key="2">
    <source>
        <dbReference type="Proteomes" id="UP000265520"/>
    </source>
</evidence>